<proteinExistence type="predicted"/>
<dbReference type="InterPro" id="IPR023404">
    <property type="entry name" value="rSAM_horseshoe"/>
</dbReference>
<dbReference type="SUPFAM" id="SSF102114">
    <property type="entry name" value="Radical SAM enzymes"/>
    <property type="match status" value="1"/>
</dbReference>
<dbReference type="AlphaFoldDB" id="A0A1G6XTR3"/>
<name>A0A1G6XTR3_9BACT</name>
<dbReference type="SFLD" id="SFLDS00029">
    <property type="entry name" value="Radical_SAM"/>
    <property type="match status" value="1"/>
</dbReference>
<dbReference type="GO" id="GO:0003824">
    <property type="term" value="F:catalytic activity"/>
    <property type="evidence" value="ECO:0007669"/>
    <property type="project" value="InterPro"/>
</dbReference>
<organism evidence="2 3">
    <name type="scientific">Desulfuromonas thiophila</name>
    <dbReference type="NCBI Taxonomy" id="57664"/>
    <lineage>
        <taxon>Bacteria</taxon>
        <taxon>Pseudomonadati</taxon>
        <taxon>Thermodesulfobacteriota</taxon>
        <taxon>Desulfuromonadia</taxon>
        <taxon>Desulfuromonadales</taxon>
        <taxon>Desulfuromonadaceae</taxon>
        <taxon>Desulfuromonas</taxon>
    </lineage>
</organism>
<dbReference type="SMART" id="SM00729">
    <property type="entry name" value="Elp3"/>
    <property type="match status" value="1"/>
</dbReference>
<dbReference type="PROSITE" id="PS51918">
    <property type="entry name" value="RADICAL_SAM"/>
    <property type="match status" value="1"/>
</dbReference>
<dbReference type="InterPro" id="IPR018768">
    <property type="entry name" value="DUF2344"/>
</dbReference>
<dbReference type="Pfam" id="PF19864">
    <property type="entry name" value="Radical_SAM_N2"/>
    <property type="match status" value="1"/>
</dbReference>
<keyword evidence="3" id="KW-1185">Reference proteome</keyword>
<dbReference type="Gene3D" id="3.80.30.20">
    <property type="entry name" value="tm_1862 like domain"/>
    <property type="match status" value="1"/>
</dbReference>
<dbReference type="GO" id="GO:0051536">
    <property type="term" value="F:iron-sulfur cluster binding"/>
    <property type="evidence" value="ECO:0007669"/>
    <property type="project" value="InterPro"/>
</dbReference>
<gene>
    <name evidence="2" type="ORF">SAMN05661003_101366</name>
</gene>
<feature type="domain" description="Radical SAM core" evidence="1">
    <location>
        <begin position="251"/>
        <end position="483"/>
    </location>
</feature>
<dbReference type="InterPro" id="IPR006638">
    <property type="entry name" value="Elp3/MiaA/NifB-like_rSAM"/>
</dbReference>
<accession>A0A1G6XTR3</accession>
<evidence type="ECO:0000313" key="3">
    <source>
        <dbReference type="Proteomes" id="UP000243205"/>
    </source>
</evidence>
<dbReference type="InterPro" id="IPR058240">
    <property type="entry name" value="rSAM_sf"/>
</dbReference>
<evidence type="ECO:0000259" key="1">
    <source>
        <dbReference type="PROSITE" id="PS51918"/>
    </source>
</evidence>
<dbReference type="Proteomes" id="UP000243205">
    <property type="component" value="Unassembled WGS sequence"/>
</dbReference>
<dbReference type="Pfam" id="PF04055">
    <property type="entry name" value="Radical_SAM"/>
    <property type="match status" value="1"/>
</dbReference>
<dbReference type="OrthoDB" id="9806827at2"/>
<evidence type="ECO:0000313" key="2">
    <source>
        <dbReference type="EMBL" id="SDD80805.1"/>
    </source>
</evidence>
<dbReference type="NCBIfam" id="TIGR03960">
    <property type="entry name" value="rSAM_fuse_unch"/>
    <property type="match status" value="1"/>
</dbReference>
<dbReference type="PANTHER" id="PTHR42731:SF1">
    <property type="entry name" value="RADICAL SAM DOMAIN PROTEIN"/>
    <property type="match status" value="1"/>
</dbReference>
<dbReference type="Gene3D" id="3.40.50.280">
    <property type="entry name" value="Cobalamin-binding domain"/>
    <property type="match status" value="1"/>
</dbReference>
<dbReference type="Pfam" id="PF10105">
    <property type="entry name" value="DUF2344"/>
    <property type="match status" value="1"/>
</dbReference>
<dbReference type="InterPro" id="IPR023862">
    <property type="entry name" value="CHP03960_rSAM"/>
</dbReference>
<dbReference type="InterPro" id="IPR007197">
    <property type="entry name" value="rSAM"/>
</dbReference>
<sequence length="853" mass="94689">MMNSCTALLNLSRPGRYTGGEVGSCHKDPAGVAIHFALAFPDVYEIGMSHIGSAILYEILNHHDWIAAERVYCPWPDRAAQLQQQGAPLTSLESHRPLRDFDLVGFSLQYELCYTNLLHMLDLAAIARRRDRRGEDDPLIIVGGPCAYNPEPLADFIDLALLGDGEEAVVEICAALRLSRQLGENRRQKLNRLGRIEGVYRPDLFDVRYAADGRIAAIEPGHPEQPLVRRRFVADLDAAPFPRRPLVPTMHTVHNRVAIEIARGCTRGCRFCQAGYIYRPVRERQATTITELAATALQHSGHEDLSLLSLSSGDYSAIEPLLAELMARHSQDRIAVSLPSLRVGSLSTTLIEEIRKVRKTGFTLAPEAGSERLRQVINKGIVADDLISSARTIYQLGWRLIKLYFMIGLPTEEQADLQGIIDLAAAVKKTARGTEGGGDVHVSASTFVPKPHTPFQWHGQISLQETRRRQQWLREALASKKLRLKWHEPELSLLEGIFARGDRRLGALLERAVDLGCGFDGWRDHFRYDRWQQALTDCAIDPDFYLRPRDFDEILPWEHLSCGIPKEFFRREAQRALALAPTPDCRGGTCGGCGVCDFDQLRMRYADPAPQFQSPAVTPAITLLPDSRFRLRLQLAKEGPALVISHLEFMSLVQRALRRMKAPLRYSQGFHPHPRLSFPDALPTGVASRAEIVDIELIRPWAAADFGHQLNEQLPAGFAVLAAWSVSPQTASPAASIVRSDYRVPLNPLFPPDLAQRLQQALSATSLPWQRQKEGKTLKRDLRPDIADLQLDASGLLLSLYRGSPVAVAACLLDLDDTAARALGICKQAVHFTPAAVPPAGVAVIEAKESCLC</sequence>
<dbReference type="RefSeq" id="WP_092075643.1">
    <property type="nucleotide sequence ID" value="NZ_FNAQ01000001.1"/>
</dbReference>
<protein>
    <submittedName>
        <fullName evidence="2">Radical SAM-linked protein/radical SAM family uncharacterized protein</fullName>
    </submittedName>
</protein>
<dbReference type="STRING" id="57664.SAMN05661003_101366"/>
<dbReference type="InterPro" id="IPR045784">
    <property type="entry name" value="Radical_SAM_N2"/>
</dbReference>
<dbReference type="PANTHER" id="PTHR42731">
    <property type="entry name" value="SLL1084 PROTEIN"/>
    <property type="match status" value="1"/>
</dbReference>
<reference evidence="3" key="1">
    <citation type="submission" date="2016-10" db="EMBL/GenBank/DDBJ databases">
        <authorList>
            <person name="Varghese N."/>
            <person name="Submissions S."/>
        </authorList>
    </citation>
    <scope>NUCLEOTIDE SEQUENCE [LARGE SCALE GENOMIC DNA]</scope>
    <source>
        <strain evidence="3">DSM 8987</strain>
    </source>
</reference>
<dbReference type="EMBL" id="FNAQ01000001">
    <property type="protein sequence ID" value="SDD80805.1"/>
    <property type="molecule type" value="Genomic_DNA"/>
</dbReference>
<dbReference type="NCBIfam" id="TIGR03936">
    <property type="entry name" value="sam_1_link_chp"/>
    <property type="match status" value="1"/>
</dbReference>
<dbReference type="SFLD" id="SFLDG01082">
    <property type="entry name" value="B12-binding_domain_containing"/>
    <property type="match status" value="1"/>
</dbReference>